<organism evidence="1 2">
    <name type="scientific">Vulgatibacter incomptus</name>
    <dbReference type="NCBI Taxonomy" id="1391653"/>
    <lineage>
        <taxon>Bacteria</taxon>
        <taxon>Pseudomonadati</taxon>
        <taxon>Myxococcota</taxon>
        <taxon>Myxococcia</taxon>
        <taxon>Myxococcales</taxon>
        <taxon>Cystobacterineae</taxon>
        <taxon>Vulgatibacteraceae</taxon>
        <taxon>Vulgatibacter</taxon>
    </lineage>
</organism>
<reference evidence="1 2" key="1">
    <citation type="submission" date="2015-08" db="EMBL/GenBank/DDBJ databases">
        <authorList>
            <person name="Babu N.S."/>
            <person name="Beckwith C.J."/>
            <person name="Beseler K.G."/>
            <person name="Brison A."/>
            <person name="Carone J.V."/>
            <person name="Caskin T.P."/>
            <person name="Diamond M."/>
            <person name="Durham M.E."/>
            <person name="Foxe J.M."/>
            <person name="Go M."/>
            <person name="Henderson B.A."/>
            <person name="Jones I.B."/>
            <person name="McGettigan J.A."/>
            <person name="Micheletti S.J."/>
            <person name="Nasrallah M.E."/>
            <person name="Ortiz D."/>
            <person name="Piller C.R."/>
            <person name="Privatt S.R."/>
            <person name="Schneider S.L."/>
            <person name="Sharp S."/>
            <person name="Smith T.C."/>
            <person name="Stanton J.D."/>
            <person name="Ullery H.E."/>
            <person name="Wilson R.J."/>
            <person name="Serrano M.G."/>
            <person name="Buck G."/>
            <person name="Lee V."/>
            <person name="Wang Y."/>
            <person name="Carvalho R."/>
            <person name="Voegtly L."/>
            <person name="Shi R."/>
            <person name="Duckworth R."/>
            <person name="Johnson A."/>
            <person name="Loviza R."/>
            <person name="Walstead R."/>
            <person name="Shah Z."/>
            <person name="Kiflezghi M."/>
            <person name="Wade K."/>
            <person name="Ball S.L."/>
            <person name="Bradley K.W."/>
            <person name="Asai D.J."/>
            <person name="Bowman C.A."/>
            <person name="Russell D.A."/>
            <person name="Pope W.H."/>
            <person name="Jacobs-Sera D."/>
            <person name="Hendrix R.W."/>
            <person name="Hatfull G.F."/>
        </authorList>
    </citation>
    <scope>NUCLEOTIDE SEQUENCE [LARGE SCALE GENOMIC DNA]</scope>
    <source>
        <strain evidence="1 2">DSM 27710</strain>
    </source>
</reference>
<accession>A0A0K1PHX6</accession>
<evidence type="ECO:0000313" key="2">
    <source>
        <dbReference type="Proteomes" id="UP000055590"/>
    </source>
</evidence>
<gene>
    <name evidence="1" type="ORF">AKJ08_3504</name>
</gene>
<dbReference type="EMBL" id="CP012332">
    <property type="protein sequence ID" value="AKU93117.1"/>
    <property type="molecule type" value="Genomic_DNA"/>
</dbReference>
<dbReference type="KEGG" id="vin:AKJ08_3504"/>
<dbReference type="PANTHER" id="PTHR34613:SF1">
    <property type="entry name" value="SLL6017 PROTEIN"/>
    <property type="match status" value="1"/>
</dbReference>
<dbReference type="Proteomes" id="UP000055590">
    <property type="component" value="Chromosome"/>
</dbReference>
<dbReference type="STRING" id="1391653.AKJ08_3504"/>
<name>A0A0K1PHX6_9BACT</name>
<sequence length="318" mass="34714">MLSLEHEALVELFRSSPKLAAEAIRAAFDLPLPEGEGQTLESTLNQIVPTELRADLVVAFGDARVIVEVQLARDEDKRWIWPCYVTTLRARERCRSLLLVVTNSAEVARWARRPISLDTPGSSYVPLVLGPGSCPRITDLEMARRLPALTVLSAMVHARDEPDLEVAIAALAGAMALDSDRATIYGDLVLRSMGELAQQVLEAFMSIRSGGYEYQSEFARKYWSKGLEEGLEKGREEGLEKGREEGLEMGQEEGRRAIAGAVVKVLTGRGLPLSESQRSTILDATDLATLDRWLSLALSVGSAEDLLANRTGPTGPAE</sequence>
<proteinExistence type="predicted"/>
<evidence type="ECO:0008006" key="3">
    <source>
        <dbReference type="Google" id="ProtNLM"/>
    </source>
</evidence>
<dbReference type="AlphaFoldDB" id="A0A0K1PHX6"/>
<dbReference type="RefSeq" id="WP_050727187.1">
    <property type="nucleotide sequence ID" value="NZ_CP012332.1"/>
</dbReference>
<keyword evidence="2" id="KW-1185">Reference proteome</keyword>
<evidence type="ECO:0000313" key="1">
    <source>
        <dbReference type="EMBL" id="AKU93117.1"/>
    </source>
</evidence>
<dbReference type="PANTHER" id="PTHR34613">
    <property type="entry name" value="SLL0800 PROTEIN"/>
    <property type="match status" value="1"/>
</dbReference>
<protein>
    <recommendedName>
        <fullName evidence="3">Essential protein Yae1 N-terminal domain-containing protein</fullName>
    </recommendedName>
</protein>